<protein>
    <submittedName>
        <fullName evidence="9">Putative triacylglycerol lipase</fullName>
    </submittedName>
</protein>
<evidence type="ECO:0000259" key="8">
    <source>
        <dbReference type="Pfam" id="PF04083"/>
    </source>
</evidence>
<comment type="similarity">
    <text evidence="1">Belongs to the AB hydrolase superfamily. Lipase family.</text>
</comment>
<dbReference type="GO" id="GO:0016042">
    <property type="term" value="P:lipid catabolic process"/>
    <property type="evidence" value="ECO:0007669"/>
    <property type="project" value="UniProtKB-KW"/>
</dbReference>
<evidence type="ECO:0000256" key="3">
    <source>
        <dbReference type="ARBA" id="ARBA00022801"/>
    </source>
</evidence>
<dbReference type="Proteomes" id="UP000447434">
    <property type="component" value="Chromosome 14"/>
</dbReference>
<keyword evidence="3" id="KW-0378">Hydrolase</keyword>
<feature type="chain" id="PRO_5025671255" evidence="7">
    <location>
        <begin position="25"/>
        <end position="239"/>
    </location>
</feature>
<dbReference type="EMBL" id="WOCE01000014">
    <property type="protein sequence ID" value="KAE9599543.1"/>
    <property type="molecule type" value="Genomic_DNA"/>
</dbReference>
<evidence type="ECO:0000256" key="5">
    <source>
        <dbReference type="ARBA" id="ARBA00023098"/>
    </source>
</evidence>
<comment type="caution">
    <text evidence="9">The sequence shown here is derived from an EMBL/GenBank/DDBJ whole genome shotgun (WGS) entry which is preliminary data.</text>
</comment>
<accession>A0A6A4P453</accession>
<dbReference type="Gene3D" id="3.40.50.1820">
    <property type="entry name" value="alpha/beta hydrolase"/>
    <property type="match status" value="1"/>
</dbReference>
<dbReference type="OrthoDB" id="1420185at2759"/>
<evidence type="ECO:0000313" key="10">
    <source>
        <dbReference type="Proteomes" id="UP000447434"/>
    </source>
</evidence>
<dbReference type="InterPro" id="IPR029058">
    <property type="entry name" value="AB_hydrolase_fold"/>
</dbReference>
<reference evidence="10" key="1">
    <citation type="journal article" date="2020" name="Nat. Commun.">
        <title>Genome sequence of the cluster root forming white lupin.</title>
        <authorList>
            <person name="Hufnagel B."/>
            <person name="Marques A."/>
            <person name="Soriano A."/>
            <person name="Marques L."/>
            <person name="Divol F."/>
            <person name="Doumas P."/>
            <person name="Sallet E."/>
            <person name="Mancinotti D."/>
            <person name="Carrere S."/>
            <person name="Marande W."/>
            <person name="Arribat S."/>
            <person name="Keller J."/>
            <person name="Huneau C."/>
            <person name="Blein T."/>
            <person name="Aime D."/>
            <person name="Laguerre M."/>
            <person name="Taylor J."/>
            <person name="Schubert V."/>
            <person name="Nelson M."/>
            <person name="Geu-Flores F."/>
            <person name="Crespi M."/>
            <person name="Gallardo-Guerrero K."/>
            <person name="Delaux P.-M."/>
            <person name="Salse J."/>
            <person name="Berges H."/>
            <person name="Guyot R."/>
            <person name="Gouzy J."/>
            <person name="Peret B."/>
        </authorList>
    </citation>
    <scope>NUCLEOTIDE SEQUENCE [LARGE SCALE GENOMIC DNA]</scope>
    <source>
        <strain evidence="10">cv. Amiga</strain>
    </source>
</reference>
<keyword evidence="10" id="KW-1185">Reference proteome</keyword>
<keyword evidence="4" id="KW-0442">Lipid degradation</keyword>
<organism evidence="9 10">
    <name type="scientific">Lupinus albus</name>
    <name type="common">White lupine</name>
    <name type="synonym">Lupinus termis</name>
    <dbReference type="NCBI Taxonomy" id="3870"/>
    <lineage>
        <taxon>Eukaryota</taxon>
        <taxon>Viridiplantae</taxon>
        <taxon>Streptophyta</taxon>
        <taxon>Embryophyta</taxon>
        <taxon>Tracheophyta</taxon>
        <taxon>Spermatophyta</taxon>
        <taxon>Magnoliopsida</taxon>
        <taxon>eudicotyledons</taxon>
        <taxon>Gunneridae</taxon>
        <taxon>Pentapetalae</taxon>
        <taxon>rosids</taxon>
        <taxon>fabids</taxon>
        <taxon>Fabales</taxon>
        <taxon>Fabaceae</taxon>
        <taxon>Papilionoideae</taxon>
        <taxon>50 kb inversion clade</taxon>
        <taxon>genistoids sensu lato</taxon>
        <taxon>core genistoids</taxon>
        <taxon>Genisteae</taxon>
        <taxon>Lupinus</taxon>
    </lineage>
</organism>
<evidence type="ECO:0000256" key="2">
    <source>
        <dbReference type="ARBA" id="ARBA00022729"/>
    </source>
</evidence>
<sequence length="239" mass="26536">MMNTFGALTLYLLLLAFVSHQVHASSHDSFVTKYDTNDYPNVGGLCASSIIIHGYKCQEHTVTTEDGYILGLQRIPEGRGEVNVTQTKKQPVILQHGVLLDSNSWLVNGPDQDLPFILADNGYDVWLSNTRGTTFSRRHVSLNPSSRKFWDWTWDELVAHDLPALFDYVSQETGQKINYIGHSQGTLIALTSFSEGKLVNQLKSAVLLSPVAYLSHMTTQLGVAAATFFLDEVLKTSLC</sequence>
<dbReference type="SUPFAM" id="SSF53474">
    <property type="entry name" value="alpha/beta-Hydrolases"/>
    <property type="match status" value="1"/>
</dbReference>
<evidence type="ECO:0000256" key="4">
    <source>
        <dbReference type="ARBA" id="ARBA00022963"/>
    </source>
</evidence>
<dbReference type="InterPro" id="IPR006693">
    <property type="entry name" value="AB_hydrolase_lipase"/>
</dbReference>
<evidence type="ECO:0000256" key="6">
    <source>
        <dbReference type="ARBA" id="ARBA00023180"/>
    </source>
</evidence>
<keyword evidence="6" id="KW-0325">Glycoprotein</keyword>
<proteinExistence type="inferred from homology"/>
<dbReference type="PANTHER" id="PTHR11005">
    <property type="entry name" value="LYSOSOMAL ACID LIPASE-RELATED"/>
    <property type="match status" value="1"/>
</dbReference>
<dbReference type="FunFam" id="3.40.50.1820:FF:000057">
    <property type="entry name" value="Lipase"/>
    <property type="match status" value="1"/>
</dbReference>
<dbReference type="Pfam" id="PF04083">
    <property type="entry name" value="Abhydro_lipase"/>
    <property type="match status" value="1"/>
</dbReference>
<keyword evidence="2 7" id="KW-0732">Signal</keyword>
<evidence type="ECO:0000313" key="9">
    <source>
        <dbReference type="EMBL" id="KAE9599543.1"/>
    </source>
</evidence>
<feature type="signal peptide" evidence="7">
    <location>
        <begin position="1"/>
        <end position="24"/>
    </location>
</feature>
<name>A0A6A4P453_LUPAL</name>
<keyword evidence="5" id="KW-0443">Lipid metabolism</keyword>
<evidence type="ECO:0000256" key="1">
    <source>
        <dbReference type="ARBA" id="ARBA00010701"/>
    </source>
</evidence>
<feature type="domain" description="Partial AB-hydrolase lipase" evidence="8">
    <location>
        <begin position="50"/>
        <end position="109"/>
    </location>
</feature>
<gene>
    <name evidence="9" type="ORF">Lalb_Chr14g0363331</name>
</gene>
<dbReference type="AlphaFoldDB" id="A0A6A4P453"/>
<dbReference type="GO" id="GO:0016787">
    <property type="term" value="F:hydrolase activity"/>
    <property type="evidence" value="ECO:0007669"/>
    <property type="project" value="UniProtKB-KW"/>
</dbReference>
<evidence type="ECO:0000256" key="7">
    <source>
        <dbReference type="SAM" id="SignalP"/>
    </source>
</evidence>